<dbReference type="EMBL" id="FWDO01000003">
    <property type="protein sequence ID" value="SLM17375.1"/>
    <property type="molecule type" value="Genomic_DNA"/>
</dbReference>
<accession>A0A3P3XMC6</accession>
<dbReference type="SUPFAM" id="SSF51445">
    <property type="entry name" value="(Trans)glycosidases"/>
    <property type="match status" value="1"/>
</dbReference>
<proteinExistence type="predicted"/>
<dbReference type="InterPro" id="IPR017853">
    <property type="entry name" value="GH"/>
</dbReference>
<organism evidence="1">
    <name type="scientific">uncultured spirochete</name>
    <dbReference type="NCBI Taxonomy" id="156406"/>
    <lineage>
        <taxon>Bacteria</taxon>
        <taxon>Pseudomonadati</taxon>
        <taxon>Spirochaetota</taxon>
        <taxon>Spirochaetia</taxon>
        <taxon>Spirochaetales</taxon>
        <taxon>environmental samples</taxon>
    </lineage>
</organism>
<gene>
    <name evidence="1" type="ORF">SPIRO4BDMA_30012</name>
</gene>
<name>A0A3P3XMC6_9SPIR</name>
<dbReference type="Gene3D" id="3.20.20.80">
    <property type="entry name" value="Glycosidases"/>
    <property type="match status" value="1"/>
</dbReference>
<evidence type="ECO:0000313" key="1">
    <source>
        <dbReference type="EMBL" id="SLM17375.1"/>
    </source>
</evidence>
<dbReference type="AlphaFoldDB" id="A0A3P3XMC6"/>
<sequence length="572" mass="65618">MKNYSVRGLEVHDWSHVWNFKTMRRYMKFMVENGMNTLVLHHVGVLDLITFPAKFLGGGAPTDSIFEVYNQIDQNIYRYALRENLNLYRRDFLKQLIKEARQCGIDVYIEDKELWFSDFILNYKPELMKNGVLCPSDPFWWEEFLPAKYEELFVALPDLAGVVISFGTGESRLAIANMHSCGCDLCQKMTPAQWHTNMILGTYGPFKKRGKRLVVRDFIYTKEEQEQFAEALQVIPQEVVLSLKNTPHDFYPTFPDNPLIGRVGERPQWIEYDVNGQYFGWGVVPSIMFDDIEHRLAYGLEHRVSGFFMRTDWEGVQDLSCFDGPNLLNLYAAAILGKNPTADRREIVLRWLKGESMLDAVSTPMQINATVDWLLSVLEPTWPIMCGAVYVNGTVFSDNSLFHVSFGQPQWVAETHHSLKNWFADAEDALGLTAENVQSILGEKESASRSMDEILNVLATGRHALTEAAYNDLLSRFELMKAYVEGFQLETKLWVFGRLWAENRLDDALAGLDRPVKVCLEEALVKIKEYAASVKDMPQLASYPACVLLNVERMECFIRDTEKKIMATRPLV</sequence>
<reference evidence="1" key="1">
    <citation type="submission" date="2017-02" db="EMBL/GenBank/DDBJ databases">
        <authorList>
            <person name="Regsiter A."/>
            <person name="William W."/>
        </authorList>
    </citation>
    <scope>NUCLEOTIDE SEQUENCE</scope>
    <source>
        <strain evidence="1">BdmA 4</strain>
    </source>
</reference>
<protein>
    <submittedName>
        <fullName evidence="1">Uncharacterized protein</fullName>
    </submittedName>
</protein>